<gene>
    <name evidence="1" type="ORF">RRG08_015731</name>
</gene>
<evidence type="ECO:0000313" key="2">
    <source>
        <dbReference type="Proteomes" id="UP001283361"/>
    </source>
</evidence>
<name>A0AAE1DAQ8_9GAST</name>
<keyword evidence="2" id="KW-1185">Reference proteome</keyword>
<protein>
    <submittedName>
        <fullName evidence="1">Uncharacterized protein</fullName>
    </submittedName>
</protein>
<dbReference type="Proteomes" id="UP001283361">
    <property type="component" value="Unassembled WGS sequence"/>
</dbReference>
<accession>A0AAE1DAQ8</accession>
<sequence>MPAQHSSLHFMIRSIPSSSPTAFLQAGHGHYLYNKFKFVFKEKPQGIIGAGFPNALFVIGVTRLDPQRNKSRSRQIRGHRGLWAQASGTCLRQVVTHPKSVKRYEYDLIGCKIDLKTIWEGGKGGGRTYLTTSKSEWRENKSTSTSINIPPKLVHGHGIPWAGRSVHVTSGRMGVRRDSSGTLVNRRWLYKD</sequence>
<proteinExistence type="predicted"/>
<organism evidence="1 2">
    <name type="scientific">Elysia crispata</name>
    <name type="common">lettuce slug</name>
    <dbReference type="NCBI Taxonomy" id="231223"/>
    <lineage>
        <taxon>Eukaryota</taxon>
        <taxon>Metazoa</taxon>
        <taxon>Spiralia</taxon>
        <taxon>Lophotrochozoa</taxon>
        <taxon>Mollusca</taxon>
        <taxon>Gastropoda</taxon>
        <taxon>Heterobranchia</taxon>
        <taxon>Euthyneura</taxon>
        <taxon>Panpulmonata</taxon>
        <taxon>Sacoglossa</taxon>
        <taxon>Placobranchoidea</taxon>
        <taxon>Plakobranchidae</taxon>
        <taxon>Elysia</taxon>
    </lineage>
</organism>
<dbReference type="AlphaFoldDB" id="A0AAE1DAQ8"/>
<evidence type="ECO:0000313" key="1">
    <source>
        <dbReference type="EMBL" id="KAK3762990.1"/>
    </source>
</evidence>
<reference evidence="1" key="1">
    <citation type="journal article" date="2023" name="G3 (Bethesda)">
        <title>A reference genome for the long-term kleptoplast-retaining sea slug Elysia crispata morphotype clarki.</title>
        <authorList>
            <person name="Eastman K.E."/>
            <person name="Pendleton A.L."/>
            <person name="Shaikh M.A."/>
            <person name="Suttiyut T."/>
            <person name="Ogas R."/>
            <person name="Tomko P."/>
            <person name="Gavelis G."/>
            <person name="Widhalm J.R."/>
            <person name="Wisecaver J.H."/>
        </authorList>
    </citation>
    <scope>NUCLEOTIDE SEQUENCE</scope>
    <source>
        <strain evidence="1">ECLA1</strain>
    </source>
</reference>
<comment type="caution">
    <text evidence="1">The sequence shown here is derived from an EMBL/GenBank/DDBJ whole genome shotgun (WGS) entry which is preliminary data.</text>
</comment>
<dbReference type="EMBL" id="JAWDGP010004620">
    <property type="protein sequence ID" value="KAK3762990.1"/>
    <property type="molecule type" value="Genomic_DNA"/>
</dbReference>